<keyword evidence="1" id="KW-1003">Cell membrane</keyword>
<reference evidence="7 8" key="1">
    <citation type="submission" date="2023-09" db="EMBL/GenBank/DDBJ databases">
        <title>Microbacterium fusihabitans sp. nov., Microbacterium phycihabitans sp. nov., and Microbacterium cervinum sp. nov., isolated from dried seaweeds of beach.</title>
        <authorList>
            <person name="Lee S.D."/>
        </authorList>
    </citation>
    <scope>NUCLEOTIDE SEQUENCE [LARGE SCALE GENOMIC DNA]</scope>
    <source>
        <strain evidence="7 8">KSW2-21</strain>
    </source>
</reference>
<evidence type="ECO:0000313" key="7">
    <source>
        <dbReference type="EMBL" id="MDU0326438.1"/>
    </source>
</evidence>
<feature type="signal peptide" evidence="6">
    <location>
        <begin position="1"/>
        <end position="20"/>
    </location>
</feature>
<dbReference type="PANTHER" id="PTHR43649">
    <property type="entry name" value="ARABINOSE-BINDING PROTEIN-RELATED"/>
    <property type="match status" value="1"/>
</dbReference>
<keyword evidence="8" id="KW-1185">Reference proteome</keyword>
<dbReference type="Proteomes" id="UP001256673">
    <property type="component" value="Unassembled WGS sequence"/>
</dbReference>
<evidence type="ECO:0000313" key="8">
    <source>
        <dbReference type="Proteomes" id="UP001256673"/>
    </source>
</evidence>
<comment type="caution">
    <text evidence="7">The sequence shown here is derived from an EMBL/GenBank/DDBJ whole genome shotgun (WGS) entry which is preliminary data.</text>
</comment>
<dbReference type="PANTHER" id="PTHR43649:SF33">
    <property type="entry name" value="POLYGALACTURONAN_RHAMNOGALACTURONAN-BINDING PROTEIN YTCQ"/>
    <property type="match status" value="1"/>
</dbReference>
<dbReference type="InterPro" id="IPR006059">
    <property type="entry name" value="SBP"/>
</dbReference>
<dbReference type="InterPro" id="IPR050490">
    <property type="entry name" value="Bact_solute-bd_prot1"/>
</dbReference>
<dbReference type="Gene3D" id="3.40.190.10">
    <property type="entry name" value="Periplasmic binding protein-like II"/>
    <property type="match status" value="2"/>
</dbReference>
<organism evidence="7 8">
    <name type="scientific">Microbacterium algihabitans</name>
    <dbReference type="NCBI Taxonomy" id="3075992"/>
    <lineage>
        <taxon>Bacteria</taxon>
        <taxon>Bacillati</taxon>
        <taxon>Actinomycetota</taxon>
        <taxon>Actinomycetes</taxon>
        <taxon>Micrococcales</taxon>
        <taxon>Microbacteriaceae</taxon>
        <taxon>Microbacterium</taxon>
    </lineage>
</organism>
<keyword evidence="5" id="KW-0449">Lipoprotein</keyword>
<proteinExistence type="predicted"/>
<evidence type="ECO:0000256" key="5">
    <source>
        <dbReference type="ARBA" id="ARBA00023288"/>
    </source>
</evidence>
<keyword evidence="2 6" id="KW-0732">Signal</keyword>
<accession>A0ABU3RVG4</accession>
<dbReference type="EMBL" id="JAWDIU010000001">
    <property type="protein sequence ID" value="MDU0326438.1"/>
    <property type="molecule type" value="Genomic_DNA"/>
</dbReference>
<evidence type="ECO:0000256" key="4">
    <source>
        <dbReference type="ARBA" id="ARBA00023139"/>
    </source>
</evidence>
<evidence type="ECO:0000256" key="2">
    <source>
        <dbReference type="ARBA" id="ARBA00022729"/>
    </source>
</evidence>
<keyword evidence="3" id="KW-0472">Membrane</keyword>
<feature type="chain" id="PRO_5047219428" evidence="6">
    <location>
        <begin position="21"/>
        <end position="430"/>
    </location>
</feature>
<dbReference type="RefSeq" id="WP_316001023.1">
    <property type="nucleotide sequence ID" value="NZ_JAWDIU010000001.1"/>
</dbReference>
<dbReference type="Pfam" id="PF01547">
    <property type="entry name" value="SBP_bac_1"/>
    <property type="match status" value="1"/>
</dbReference>
<dbReference type="SUPFAM" id="SSF53850">
    <property type="entry name" value="Periplasmic binding protein-like II"/>
    <property type="match status" value="1"/>
</dbReference>
<evidence type="ECO:0000256" key="1">
    <source>
        <dbReference type="ARBA" id="ARBA00022475"/>
    </source>
</evidence>
<keyword evidence="4" id="KW-0564">Palmitate</keyword>
<gene>
    <name evidence="7" type="ORF">RWH43_06655</name>
</gene>
<evidence type="ECO:0000256" key="6">
    <source>
        <dbReference type="SAM" id="SignalP"/>
    </source>
</evidence>
<evidence type="ECO:0000256" key="3">
    <source>
        <dbReference type="ARBA" id="ARBA00023136"/>
    </source>
</evidence>
<name>A0ABU3RVG4_9MICO</name>
<sequence>MTQHRRVTRIAGLLALPVTAALVLAGCSGSGSGDAAQEDTNSFSLTYATSNNIESPFEVLAKEYEKANPDVKITLNPQPNDTYGDTLRTQLQAGNASDVIETEAGSGQTRSVIPLAKANFLEPLDDTAKNMIPAGSEGLVTVDGKVYGQPLGISYAGIVYNQTAAEAAGITSFAKDEKTLLQQCQTASSAGKTLFVLAGSTVPNAGITASIVAATRVYAETPDWNQQRLDGKVTFADSQGWKDTLDTVKKLYDSGCFQAGAEGAGFDAITNGMSSGSTVSFFGPLGSASELQKAAPDQKFVAEAFPPATSSDKAFGVASPTYSLGINAASSNKVAAKKFLDWIAEPDQAGLFAEASGGLPISGLSTLDLSTTIYADVADQLNKGDFTPLANSNWPNASVYDSLATGVQGLLTGQSDVDTVLKSLDTAWDQ</sequence>
<dbReference type="PROSITE" id="PS51257">
    <property type="entry name" value="PROKAR_LIPOPROTEIN"/>
    <property type="match status" value="1"/>
</dbReference>
<protein>
    <submittedName>
        <fullName evidence="7">Extracellular solute-binding protein</fullName>
    </submittedName>
</protein>